<feature type="transmembrane region" description="Helical" evidence="7">
    <location>
        <begin position="312"/>
        <end position="333"/>
    </location>
</feature>
<dbReference type="GO" id="GO:0003968">
    <property type="term" value="F:RNA-directed RNA polymerase activity"/>
    <property type="evidence" value="ECO:0007669"/>
    <property type="project" value="UniProtKB-KW"/>
</dbReference>
<dbReference type="InterPro" id="IPR007094">
    <property type="entry name" value="RNA-dir_pol_PSvirus"/>
</dbReference>
<dbReference type="InterPro" id="IPR043128">
    <property type="entry name" value="Rev_trsase/Diguanyl_cyclase"/>
</dbReference>
<keyword evidence="7" id="KW-1133">Transmembrane helix</keyword>
<keyword evidence="6" id="KW-0175">Coiled coil</keyword>
<feature type="transmembrane region" description="Helical" evidence="7">
    <location>
        <begin position="353"/>
        <end position="379"/>
    </location>
</feature>
<evidence type="ECO:0000313" key="9">
    <source>
        <dbReference type="EMBL" id="AVM87125.1"/>
    </source>
</evidence>
<dbReference type="GO" id="GO:0000166">
    <property type="term" value="F:nucleotide binding"/>
    <property type="evidence" value="ECO:0007669"/>
    <property type="project" value="UniProtKB-KW"/>
</dbReference>
<dbReference type="Gene3D" id="3.30.70.270">
    <property type="match status" value="1"/>
</dbReference>
<feature type="transmembrane region" description="Helical" evidence="7">
    <location>
        <begin position="427"/>
        <end position="446"/>
    </location>
</feature>
<keyword evidence="7" id="KW-0472">Membrane</keyword>
<dbReference type="InterPro" id="IPR009003">
    <property type="entry name" value="Peptidase_S1_PA"/>
</dbReference>
<keyword evidence="7" id="KW-0812">Transmembrane</keyword>
<protein>
    <submittedName>
        <fullName evidence="9">RNA-dependent RNA polymerase</fullName>
    </submittedName>
</protein>
<dbReference type="InterPro" id="IPR043502">
    <property type="entry name" value="DNA/RNA_pol_sf"/>
</dbReference>
<name>A0A2P1GMA8_9VIRU</name>
<feature type="transmembrane region" description="Helical" evidence="7">
    <location>
        <begin position="192"/>
        <end position="210"/>
    </location>
</feature>
<keyword evidence="4" id="KW-0378">Hydrolase</keyword>
<feature type="transmembrane region" description="Helical" evidence="7">
    <location>
        <begin position="253"/>
        <end position="277"/>
    </location>
</feature>
<feature type="coiled-coil region" evidence="6">
    <location>
        <begin position="744"/>
        <end position="796"/>
    </location>
</feature>
<feature type="domain" description="RdRp catalytic" evidence="8">
    <location>
        <begin position="1732"/>
        <end position="1850"/>
    </location>
</feature>
<evidence type="ECO:0000256" key="3">
    <source>
        <dbReference type="ARBA" id="ARBA00022741"/>
    </source>
</evidence>
<dbReference type="InterPro" id="IPR001205">
    <property type="entry name" value="RNA-dir_pol_C"/>
</dbReference>
<feature type="transmembrane region" description="Helical" evidence="7">
    <location>
        <begin position="399"/>
        <end position="420"/>
    </location>
</feature>
<dbReference type="SUPFAM" id="SSF56672">
    <property type="entry name" value="DNA/RNA polymerases"/>
    <property type="match status" value="1"/>
</dbReference>
<feature type="coiled-coil region" evidence="6">
    <location>
        <begin position="1108"/>
        <end position="1174"/>
    </location>
</feature>
<accession>A0A2P1GMA8</accession>
<evidence type="ECO:0000256" key="1">
    <source>
        <dbReference type="ARBA" id="ARBA00022679"/>
    </source>
</evidence>
<feature type="transmembrane region" description="Helical" evidence="7">
    <location>
        <begin position="148"/>
        <end position="172"/>
    </location>
</feature>
<evidence type="ECO:0000256" key="7">
    <source>
        <dbReference type="SAM" id="Phobius"/>
    </source>
</evidence>
<evidence type="ECO:0000256" key="2">
    <source>
        <dbReference type="ARBA" id="ARBA00022695"/>
    </source>
</evidence>
<evidence type="ECO:0000259" key="8">
    <source>
        <dbReference type="PROSITE" id="PS50507"/>
    </source>
</evidence>
<dbReference type="GO" id="GO:0006351">
    <property type="term" value="P:DNA-templated transcription"/>
    <property type="evidence" value="ECO:0007669"/>
    <property type="project" value="InterPro"/>
</dbReference>
<keyword evidence="3" id="KW-0547">Nucleotide-binding</keyword>
<evidence type="ECO:0000256" key="4">
    <source>
        <dbReference type="ARBA" id="ARBA00022801"/>
    </source>
</evidence>
<feature type="transmembrane region" description="Helical" evidence="7">
    <location>
        <begin position="92"/>
        <end position="111"/>
    </location>
</feature>
<feature type="transmembrane region" description="Helical" evidence="7">
    <location>
        <begin position="458"/>
        <end position="478"/>
    </location>
</feature>
<dbReference type="PROSITE" id="PS50507">
    <property type="entry name" value="RDRP_SSRNA_POS"/>
    <property type="match status" value="1"/>
</dbReference>
<dbReference type="GO" id="GO:0039694">
    <property type="term" value="P:viral RNA genome replication"/>
    <property type="evidence" value="ECO:0007669"/>
    <property type="project" value="InterPro"/>
</dbReference>
<feature type="transmembrane region" description="Helical" evidence="7">
    <location>
        <begin position="39"/>
        <end position="61"/>
    </location>
</feature>
<feature type="coiled-coil region" evidence="6">
    <location>
        <begin position="826"/>
        <end position="875"/>
    </location>
</feature>
<proteinExistence type="predicted"/>
<keyword evidence="9" id="KW-0696">RNA-directed RNA polymerase</keyword>
<dbReference type="SUPFAM" id="SSF50494">
    <property type="entry name" value="Trypsin-like serine proteases"/>
    <property type="match status" value="1"/>
</dbReference>
<dbReference type="Pfam" id="PF00680">
    <property type="entry name" value="RdRP_1"/>
    <property type="match status" value="1"/>
</dbReference>
<keyword evidence="2" id="KW-0548">Nucleotidyltransferase</keyword>
<reference evidence="9" key="1">
    <citation type="journal article" date="2018" name="Nature">
        <title>The evolutionary history of vertebrate RNA viruses.</title>
        <authorList>
            <person name="Shi M."/>
            <person name="Lin X.D."/>
            <person name="Chen X."/>
            <person name="Tian J.H."/>
            <person name="Chen L.J."/>
            <person name="Li K."/>
            <person name="Wang W."/>
            <person name="Eden J.S."/>
            <person name="Shen J.J."/>
            <person name="Liu L."/>
            <person name="Holmes E.C."/>
            <person name="Zhang Y.Z."/>
        </authorList>
    </citation>
    <scope>NUCLEOTIDE SEQUENCE</scope>
    <source>
        <strain evidence="9">DSYS3171</strain>
    </source>
</reference>
<keyword evidence="1" id="KW-0808">Transferase</keyword>
<evidence type="ECO:0000256" key="6">
    <source>
        <dbReference type="SAM" id="Coils"/>
    </source>
</evidence>
<dbReference type="GO" id="GO:0016787">
    <property type="term" value="F:hydrolase activity"/>
    <property type="evidence" value="ECO:0007669"/>
    <property type="project" value="UniProtKB-KW"/>
</dbReference>
<organism evidence="9">
    <name type="scientific">Wuhan astro-like virus</name>
    <dbReference type="NCBI Taxonomy" id="2116423"/>
    <lineage>
        <taxon>Viruses</taxon>
        <taxon>Riboviria</taxon>
    </lineage>
</organism>
<sequence>MESLSGGLVMRDVMEAWFGSDSMMCDVFGQVVTMREIKITLIVFTLMGLFMGVHPVFVSLFTGMVQVVLRQQLVPWIHCWSPAPTNVAGGAWWAWILVPHWIVIISGIFLYHQTRAEPIVPCEFRMPPRTFKAMAVMSARTLIPTRNVGIDIIGAAFWGFWTGDALALAYIFNVYVRAGAGSRKTIRKWVGLVFLACGCPLAGFLLLVVYHMRGSSRKKVAMVVCLVAIWSAACTNEMQFACDALEWEPKWRYYGFLCHQFLSASFYLVVFVLLMFLQQLKKGLPFFVMVLLPVVGAKPIDLWDDDPGILSVFGKALISIFSWWWSMMAYYVWATAHVGWQRLVNMVCSHLRLVAVSAADVTFVWLCFFMALCVVRKRVTLYGGLSTLWMLRVLHWFDLMWYWYVLIFLTVLLNLVCIGVKTYPKFCGLWMLMFLTSVYPAQRFLLDWILWTDYQVPHPIYLFVYFGTLVLEFAPLFAKQTLVITKDPKTCRILKQERVSGVLTQLIFGDVSVEWDSLFASAKIGLVHEASWFRNIGHKIRHLNVLLNSKAILDLGDAKDVEIVRDARATGYIKHNGRFMANCQAVVCADRVAILANIHAVHQDGFDLNMALFCFPGQGIETKAVPAVSFANTDLALLSSEKPLKCAWQLEQRSVESAIVMGWNDDCKPFQKIVQRPRAGKVQCELRIGHSGCALVSETGRLIGILWLTSGNANVAYFVGVSPLVMTTKVDLEGWSQASVLSKRNLVKANLDEVREKMKLKRRRILADKAEHSPELARVEENLISIEQQLNECDEARVADLVAEHYIHLRCAQEALEEKKPLLARLKLLKTEKDKLLAQRSRLRAVDTSVVAELRKEARRLQAELDELNGALKEEYAFVESRMPLSKPQVKWPVVYRDDAKKWHIHWSADEEEVLETSPVMNDKVLLRVQEETGLTRKMAQRHLANHLYNETWGQKLVAEARPSCLVQWWDWLMNRPVHCMFCDREFVCNEIHKHGPECRKAVVLNMERHRDYCSSNCLADGVIHVEGWSYPFHEGRICLGYGRHIIMMCGNPTHGHSCVTNTAPLKRGGFFKLNSKNGELWLARVCVEGLHKAYNDVDIPMPENETVLRLIEQRNELKKQLSASNAELEKRRAIEKKTDEEMLKLVETRSVQNSDWKEEAAKLRSELLSLKQQMQPSGMAEKKAVVDREVMPFVAAPHNVHSKWVRGPCACHLCACRDECKCPLALCVWCNVEGHYTQECELAKKEHCSLCGSDCQPGGKGKVFCCENDCICVICGGKHHAMKCSVRDKKSWFKTRAPKMAGEVDWVKCFQRPDFHKSPTTSECGWGREVRENLRMHAINGVLTMTYTGGLFSRAVRKLVPPDLVVQLACTPTTLREKIMAMKDCQDPLVSFSEANCFVDPLDLEKGTGIFEAECDCGNCVENFLMTTLQSSVPPKDLRKLVHEVLGCEDVSCAVSGMPGPGFELDPQSSDVSSRWPYMPPYVILQCNWKDENPSATGISPMVGVHTGRVTEEMLVPQKSRRPIPDYRYRPCPSERFPSVRALRSFQEPSDYQPSNTNLGFAFKDIMAYDVEVTPLSGRVNEEALMKAIDSVLGDLSMVQGSFPKATFDEVCSKRKWNTSCGYPYNAKFKSARAAFEVMNEVIQDSMRAMYKGWAPTLWNIIAKDEVLPVAKAQNKVRTILGPSICHQLVSQMLTLNIVEHQNLVHSTSHSQLGSSKFHGQFHLTMSRFGGPVVEYDMSGWDRHVHPTLLKIMHKIFWCLLDTQRAEDWVALSNVFESMIYSYMVYPNGQVVRKHGGMPSGCTLTASVNTMIHMLLQEYARVVVGGPQDYICYGDDGLMTDDGTSAQVMGVFSMFGMSKVKALHLHGSIVGATWLGSLVGKVGNTYVPVGNPRKAVASIYWSAGYHETHDKPLGYEFAVAYSVYSELLFCPTDEVQGVFDYLQELALEILHHQVGGVIEVEGMLIDVPQVAKEVVGVSHNEFRAFMCMKFFSFSF</sequence>
<keyword evidence="5" id="KW-0693">Viral RNA replication</keyword>
<evidence type="ECO:0000256" key="5">
    <source>
        <dbReference type="ARBA" id="ARBA00022953"/>
    </source>
</evidence>
<dbReference type="GO" id="GO:0003723">
    <property type="term" value="F:RNA binding"/>
    <property type="evidence" value="ECO:0007669"/>
    <property type="project" value="InterPro"/>
</dbReference>
<dbReference type="EMBL" id="MG599873">
    <property type="protein sequence ID" value="AVM87125.1"/>
    <property type="molecule type" value="Genomic_RNA"/>
</dbReference>
<feature type="transmembrane region" description="Helical" evidence="7">
    <location>
        <begin position="284"/>
        <end position="300"/>
    </location>
</feature>